<dbReference type="SUPFAM" id="SSF53756">
    <property type="entry name" value="UDP-Glycosyltransferase/glycogen phosphorylase"/>
    <property type="match status" value="1"/>
</dbReference>
<evidence type="ECO:0000313" key="2">
    <source>
        <dbReference type="Proteomes" id="UP000184529"/>
    </source>
</evidence>
<dbReference type="Pfam" id="PF13692">
    <property type="entry name" value="Glyco_trans_1_4"/>
    <property type="match status" value="1"/>
</dbReference>
<sequence length="402" mass="45740">MRILFLANEFPYPPRNGGTWATFNFLKAFDSLAAVDVLGFSQDEAGPSLIKEATCCFKQVHFLDPIRHQIRIRSNWHKLLQVGFVSIVNCWPYVAAKFWNRKMKKRIVSLLKENKYDAIVFNHLGMTSYLRTVKNCEPNVRLVVIEQNVESDLFKPKRGISLPLWILLKLEHFRVHKYEKKVLNSVDRVVAISSEDTHKLYSLIGKGNKDLIFTIVPPVESKNFNSETILQDKEAIYYMGTLSWPPNLEGLKWFVENVVPHLTTLNVPIRIIGGNMDRQLYGWLKASGLQPLGFVPQVDVELNKAFCLVVPILSGSGIRIKILDAFRICVPVVSTSKGAEGLPVKNGVHLLIEDDPKSFAFAVKKLVENPKLRQKLAMNAFLLLQREFGLETAVERLKVCLK</sequence>
<proteinExistence type="predicted"/>
<gene>
    <name evidence="1" type="ORF">SAMN02745219_03114</name>
</gene>
<dbReference type="STRING" id="1121432.SAMN02745219_03114"/>
<accession>A0A1M6LCJ5</accession>
<dbReference type="PANTHER" id="PTHR12526">
    <property type="entry name" value="GLYCOSYLTRANSFERASE"/>
    <property type="match status" value="1"/>
</dbReference>
<evidence type="ECO:0000313" key="1">
    <source>
        <dbReference type="EMBL" id="SHJ68868.1"/>
    </source>
</evidence>
<dbReference type="OrthoDB" id="9811902at2"/>
<dbReference type="GO" id="GO:0016757">
    <property type="term" value="F:glycosyltransferase activity"/>
    <property type="evidence" value="ECO:0007669"/>
    <property type="project" value="TreeGrafter"/>
</dbReference>
<dbReference type="PANTHER" id="PTHR12526:SF600">
    <property type="entry name" value="GLYCOSYL TRANSFERASE GROUP 1"/>
    <property type="match status" value="1"/>
</dbReference>
<organism evidence="1 2">
    <name type="scientific">Desulfofundulus thermosubterraneus DSM 16057</name>
    <dbReference type="NCBI Taxonomy" id="1121432"/>
    <lineage>
        <taxon>Bacteria</taxon>
        <taxon>Bacillati</taxon>
        <taxon>Bacillota</taxon>
        <taxon>Clostridia</taxon>
        <taxon>Eubacteriales</taxon>
        <taxon>Peptococcaceae</taxon>
        <taxon>Desulfofundulus</taxon>
    </lineage>
</organism>
<dbReference type="RefSeq" id="WP_072870994.1">
    <property type="nucleotide sequence ID" value="NZ_FQZM01000049.1"/>
</dbReference>
<dbReference type="Proteomes" id="UP000184529">
    <property type="component" value="Unassembled WGS sequence"/>
</dbReference>
<dbReference type="AlphaFoldDB" id="A0A1M6LCJ5"/>
<keyword evidence="1" id="KW-0808">Transferase</keyword>
<keyword evidence="2" id="KW-1185">Reference proteome</keyword>
<protein>
    <submittedName>
        <fullName evidence="1">Glycosyl transferases group 1</fullName>
    </submittedName>
</protein>
<reference evidence="2" key="1">
    <citation type="submission" date="2016-11" db="EMBL/GenBank/DDBJ databases">
        <authorList>
            <person name="Varghese N."/>
            <person name="Submissions S."/>
        </authorList>
    </citation>
    <scope>NUCLEOTIDE SEQUENCE [LARGE SCALE GENOMIC DNA]</scope>
    <source>
        <strain evidence="2">DSM 16057</strain>
    </source>
</reference>
<name>A0A1M6LCJ5_9FIRM</name>
<dbReference type="Gene3D" id="3.40.50.2000">
    <property type="entry name" value="Glycogen Phosphorylase B"/>
    <property type="match status" value="2"/>
</dbReference>
<dbReference type="EMBL" id="FQZM01000049">
    <property type="protein sequence ID" value="SHJ68868.1"/>
    <property type="molecule type" value="Genomic_DNA"/>
</dbReference>